<dbReference type="PRINTS" id="PR00035">
    <property type="entry name" value="HTHGNTR"/>
</dbReference>
<protein>
    <submittedName>
        <fullName evidence="5">GntR family transcriptional regulator</fullName>
    </submittedName>
</protein>
<evidence type="ECO:0000256" key="1">
    <source>
        <dbReference type="ARBA" id="ARBA00023015"/>
    </source>
</evidence>
<dbReference type="SMART" id="SM00345">
    <property type="entry name" value="HTH_GNTR"/>
    <property type="match status" value="1"/>
</dbReference>
<dbReference type="Pfam" id="PF00392">
    <property type="entry name" value="GntR"/>
    <property type="match status" value="1"/>
</dbReference>
<keyword evidence="6" id="KW-1185">Reference proteome</keyword>
<dbReference type="PANTHER" id="PTHR44846:SF1">
    <property type="entry name" value="MANNOSYL-D-GLYCERATE TRANSPORT_METABOLISM SYSTEM REPRESSOR MNGR-RELATED"/>
    <property type="match status" value="1"/>
</dbReference>
<dbReference type="PROSITE" id="PS50949">
    <property type="entry name" value="HTH_GNTR"/>
    <property type="match status" value="1"/>
</dbReference>
<dbReference type="PANTHER" id="PTHR44846">
    <property type="entry name" value="MANNOSYL-D-GLYCERATE TRANSPORT/METABOLISM SYSTEM REPRESSOR MNGR-RELATED"/>
    <property type="match status" value="1"/>
</dbReference>
<dbReference type="Gene3D" id="1.10.10.10">
    <property type="entry name" value="Winged helix-like DNA-binding domain superfamily/Winged helix DNA-binding domain"/>
    <property type="match status" value="1"/>
</dbReference>
<dbReference type="SUPFAM" id="SSF64288">
    <property type="entry name" value="Chorismate lyase-like"/>
    <property type="match status" value="1"/>
</dbReference>
<dbReference type="InterPro" id="IPR036388">
    <property type="entry name" value="WH-like_DNA-bd_sf"/>
</dbReference>
<name>A0ABV6E7Y5_9GAMM</name>
<dbReference type="InterPro" id="IPR011663">
    <property type="entry name" value="UTRA"/>
</dbReference>
<dbReference type="SMART" id="SM00866">
    <property type="entry name" value="UTRA"/>
    <property type="match status" value="1"/>
</dbReference>
<reference evidence="5 6" key="1">
    <citation type="submission" date="2024-09" db="EMBL/GenBank/DDBJ databases">
        <authorList>
            <person name="Sun Q."/>
            <person name="Mori K."/>
        </authorList>
    </citation>
    <scope>NUCLEOTIDE SEQUENCE [LARGE SCALE GENOMIC DNA]</scope>
    <source>
        <strain evidence="5 6">CCM 8626</strain>
    </source>
</reference>
<dbReference type="InterPro" id="IPR028978">
    <property type="entry name" value="Chorismate_lyase_/UTRA_dom_sf"/>
</dbReference>
<dbReference type="InterPro" id="IPR000524">
    <property type="entry name" value="Tscrpt_reg_HTH_GntR"/>
</dbReference>
<evidence type="ECO:0000313" key="6">
    <source>
        <dbReference type="Proteomes" id="UP001589792"/>
    </source>
</evidence>
<dbReference type="RefSeq" id="WP_380672111.1">
    <property type="nucleotide sequence ID" value="NZ_CP173186.1"/>
</dbReference>
<feature type="domain" description="HTH gntR-type" evidence="4">
    <location>
        <begin position="8"/>
        <end position="76"/>
    </location>
</feature>
<dbReference type="CDD" id="cd07377">
    <property type="entry name" value="WHTH_GntR"/>
    <property type="match status" value="1"/>
</dbReference>
<dbReference type="SUPFAM" id="SSF46785">
    <property type="entry name" value="Winged helix' DNA-binding domain"/>
    <property type="match status" value="1"/>
</dbReference>
<dbReference type="InterPro" id="IPR050679">
    <property type="entry name" value="Bact_HTH_transcr_reg"/>
</dbReference>
<sequence>MIDRYSTVPVYLQLEQYISELISSGNLRPGDAVPSEHDLCQKFTVSRMTARKAVDYLVRQGKVERRRGQGTFVVPLKKNILVSLPLDRHLSSSEVTCGLDVPVNNRLICLFRQQATVEIADKLCIAPGSDVWFMKRLRLLGDVPFVFEQSWMITELFTDLHEDDLNTSKYAYISRKGFSVESSEKELRAELPSHEVRDMLGLKRDEPVLHATSLATLSGGKVFEFSHIYYNQQHYRFTLTAHTLKQ</sequence>
<keyword evidence="1" id="KW-0805">Transcription regulation</keyword>
<evidence type="ECO:0000313" key="5">
    <source>
        <dbReference type="EMBL" id="MFC0225109.1"/>
    </source>
</evidence>
<gene>
    <name evidence="5" type="ORF">ACFFJ3_01045</name>
</gene>
<dbReference type="Gene3D" id="3.40.1410.10">
    <property type="entry name" value="Chorismate lyase-like"/>
    <property type="match status" value="1"/>
</dbReference>
<evidence type="ECO:0000259" key="4">
    <source>
        <dbReference type="PROSITE" id="PS50949"/>
    </source>
</evidence>
<evidence type="ECO:0000256" key="3">
    <source>
        <dbReference type="ARBA" id="ARBA00023163"/>
    </source>
</evidence>
<organism evidence="5 6">
    <name type="scientific">Serratia aquatilis</name>
    <dbReference type="NCBI Taxonomy" id="1737515"/>
    <lineage>
        <taxon>Bacteria</taxon>
        <taxon>Pseudomonadati</taxon>
        <taxon>Pseudomonadota</taxon>
        <taxon>Gammaproteobacteria</taxon>
        <taxon>Enterobacterales</taxon>
        <taxon>Yersiniaceae</taxon>
        <taxon>Serratia</taxon>
    </lineage>
</organism>
<proteinExistence type="predicted"/>
<dbReference type="Proteomes" id="UP001589792">
    <property type="component" value="Unassembled WGS sequence"/>
</dbReference>
<evidence type="ECO:0000256" key="2">
    <source>
        <dbReference type="ARBA" id="ARBA00023125"/>
    </source>
</evidence>
<dbReference type="Pfam" id="PF07702">
    <property type="entry name" value="UTRA"/>
    <property type="match status" value="1"/>
</dbReference>
<comment type="caution">
    <text evidence="5">The sequence shown here is derived from an EMBL/GenBank/DDBJ whole genome shotgun (WGS) entry which is preliminary data.</text>
</comment>
<dbReference type="InterPro" id="IPR036390">
    <property type="entry name" value="WH_DNA-bd_sf"/>
</dbReference>
<keyword evidence="2" id="KW-0238">DNA-binding</keyword>
<keyword evidence="3" id="KW-0804">Transcription</keyword>
<accession>A0ABV6E7Y5</accession>
<dbReference type="EMBL" id="JBHLXG010000003">
    <property type="protein sequence ID" value="MFC0225109.1"/>
    <property type="molecule type" value="Genomic_DNA"/>
</dbReference>